<comment type="caution">
    <text evidence="2">The sequence shown here is derived from an EMBL/GenBank/DDBJ whole genome shotgun (WGS) entry which is preliminary data.</text>
</comment>
<dbReference type="Proteomes" id="UP000094172">
    <property type="component" value="Unassembled WGS sequence"/>
</dbReference>
<dbReference type="EMBL" id="LPWE01000010">
    <property type="protein sequence ID" value="ODR95919.1"/>
    <property type="molecule type" value="Genomic_DNA"/>
</dbReference>
<feature type="compositionally biased region" description="Basic residues" evidence="1">
    <location>
        <begin position="82"/>
        <end position="106"/>
    </location>
</feature>
<reference evidence="2 3" key="1">
    <citation type="journal article" date="2016" name="Environ. Microbiol.">
        <title>New Methyloceanibacter diversity from North Sea sediments includes methanotroph containing solely the soluble methane monooxygenase.</title>
        <authorList>
            <person name="Vekeman B."/>
            <person name="Kerckhof F.M."/>
            <person name="Cremers G."/>
            <person name="de Vos P."/>
            <person name="Vandamme P."/>
            <person name="Boon N."/>
            <person name="Op den Camp H.J."/>
            <person name="Heylen K."/>
        </authorList>
    </citation>
    <scope>NUCLEOTIDE SEQUENCE [LARGE SCALE GENOMIC DNA]</scope>
    <source>
        <strain evidence="2 3">R-67176</strain>
    </source>
</reference>
<keyword evidence="3" id="KW-1185">Reference proteome</keyword>
<evidence type="ECO:0000313" key="2">
    <source>
        <dbReference type="EMBL" id="ODR95919.1"/>
    </source>
</evidence>
<protein>
    <submittedName>
        <fullName evidence="2">Uncharacterized protein</fullName>
    </submittedName>
</protein>
<dbReference type="AlphaFoldDB" id="A0A1E3VQW3"/>
<name>A0A1E3VQW3_9HYPH</name>
<feature type="region of interest" description="Disordered" evidence="1">
    <location>
        <begin position="80"/>
        <end position="130"/>
    </location>
</feature>
<sequence>MRSYAVPRTSISLVFNSTKTVYRPHYRNGAIYNEGFPRARWSRVTRRHLEPYRVHRAAHRPGPNRGWAYGRGNRDLHVYAPRVKKNAGPRRPPKKVAQRSARRKVAAHQGAESHRPAGTRRAMWPRPSRG</sequence>
<gene>
    <name evidence="2" type="ORF">AUC70_03420</name>
</gene>
<proteinExistence type="predicted"/>
<dbReference type="RefSeq" id="WP_069444110.1">
    <property type="nucleotide sequence ID" value="NZ_LPWE01000010.1"/>
</dbReference>
<organism evidence="2 3">
    <name type="scientific">Methyloceanibacter stevinii</name>
    <dbReference type="NCBI Taxonomy" id="1774970"/>
    <lineage>
        <taxon>Bacteria</taxon>
        <taxon>Pseudomonadati</taxon>
        <taxon>Pseudomonadota</taxon>
        <taxon>Alphaproteobacteria</taxon>
        <taxon>Hyphomicrobiales</taxon>
        <taxon>Hyphomicrobiaceae</taxon>
        <taxon>Methyloceanibacter</taxon>
    </lineage>
</organism>
<evidence type="ECO:0000313" key="3">
    <source>
        <dbReference type="Proteomes" id="UP000094172"/>
    </source>
</evidence>
<dbReference type="STRING" id="1774970.AUC70_03420"/>
<evidence type="ECO:0000256" key="1">
    <source>
        <dbReference type="SAM" id="MobiDB-lite"/>
    </source>
</evidence>
<accession>A0A1E3VQW3</accession>